<dbReference type="Pfam" id="PF00583">
    <property type="entry name" value="Acetyltransf_1"/>
    <property type="match status" value="1"/>
</dbReference>
<evidence type="ECO:0000313" key="3">
    <source>
        <dbReference type="Proteomes" id="UP000216533"/>
    </source>
</evidence>
<organism evidence="2 3">
    <name type="scientific">Parenemella sanctibonifatiensis</name>
    <dbReference type="NCBI Taxonomy" id="2016505"/>
    <lineage>
        <taxon>Bacteria</taxon>
        <taxon>Bacillati</taxon>
        <taxon>Actinomycetota</taxon>
        <taxon>Actinomycetes</taxon>
        <taxon>Propionibacteriales</taxon>
        <taxon>Propionibacteriaceae</taxon>
        <taxon>Parenemella</taxon>
    </lineage>
</organism>
<gene>
    <name evidence="2" type="ORF">CGZ92_13355</name>
</gene>
<name>A0A255DY75_9ACTN</name>
<dbReference type="SUPFAM" id="SSF55729">
    <property type="entry name" value="Acyl-CoA N-acyltransferases (Nat)"/>
    <property type="match status" value="1"/>
</dbReference>
<dbReference type="EMBL" id="NMVI01000029">
    <property type="protein sequence ID" value="OYN84040.1"/>
    <property type="molecule type" value="Genomic_DNA"/>
</dbReference>
<dbReference type="Proteomes" id="UP000216533">
    <property type="component" value="Unassembled WGS sequence"/>
</dbReference>
<dbReference type="PROSITE" id="PS51186">
    <property type="entry name" value="GNAT"/>
    <property type="match status" value="1"/>
</dbReference>
<dbReference type="InterPro" id="IPR016181">
    <property type="entry name" value="Acyl_CoA_acyltransferase"/>
</dbReference>
<dbReference type="GO" id="GO:0016747">
    <property type="term" value="F:acyltransferase activity, transferring groups other than amino-acyl groups"/>
    <property type="evidence" value="ECO:0007669"/>
    <property type="project" value="InterPro"/>
</dbReference>
<protein>
    <submittedName>
        <fullName evidence="2">GNAT family N-acetyltransferase</fullName>
    </submittedName>
</protein>
<accession>A0A255DY75</accession>
<dbReference type="Gene3D" id="3.40.630.30">
    <property type="match status" value="1"/>
</dbReference>
<proteinExistence type="predicted"/>
<evidence type="ECO:0000313" key="2">
    <source>
        <dbReference type="EMBL" id="OYN84040.1"/>
    </source>
</evidence>
<keyword evidence="2" id="KW-0808">Transferase</keyword>
<feature type="domain" description="N-acetyltransferase" evidence="1">
    <location>
        <begin position="4"/>
        <end position="205"/>
    </location>
</feature>
<dbReference type="AlphaFoldDB" id="A0A255DY75"/>
<comment type="caution">
    <text evidence="2">The sequence shown here is derived from an EMBL/GenBank/DDBJ whole genome shotgun (WGS) entry which is preliminary data.</text>
</comment>
<sequence>MTNIVYRPYQPQDAEDIKKIINEAFYIHRYVTGRLVLDSALEIYLRERLLASTWTRVAVQDGRVVGVIMGQVDGQPRLGGRFTNRLLTLAHMLRAGILGLPQWKSMRQYFAFDRVYGELRKKTPSPLTDELTLFAVDSSTRGLGIGKTLYRDYLDHLRSLGRSDFYLYTDSLCTFQFYEKQGMTRTASEDMNLVLDGKPEALGVYLYSGTAT</sequence>
<reference evidence="2 3" key="1">
    <citation type="submission" date="2017-07" db="EMBL/GenBank/DDBJ databases">
        <title>Draft whole genome sequences of clinical Proprionibacteriaceae strains.</title>
        <authorList>
            <person name="Bernier A.-M."/>
            <person name="Bernard K."/>
            <person name="Domingo M.-C."/>
        </authorList>
    </citation>
    <scope>NUCLEOTIDE SEQUENCE [LARGE SCALE GENOMIC DNA]</scope>
    <source>
        <strain evidence="2 3">NML 160184</strain>
    </source>
</reference>
<dbReference type="RefSeq" id="WP_094451880.1">
    <property type="nucleotide sequence ID" value="NZ_NMVI01000029.1"/>
</dbReference>
<dbReference type="CDD" id="cd04301">
    <property type="entry name" value="NAT_SF"/>
    <property type="match status" value="1"/>
</dbReference>
<dbReference type="InterPro" id="IPR000182">
    <property type="entry name" value="GNAT_dom"/>
</dbReference>
<evidence type="ECO:0000259" key="1">
    <source>
        <dbReference type="PROSITE" id="PS51186"/>
    </source>
</evidence>